<feature type="compositionally biased region" description="Basic residues" evidence="1">
    <location>
        <begin position="447"/>
        <end position="458"/>
    </location>
</feature>
<proteinExistence type="predicted"/>
<feature type="region of interest" description="Disordered" evidence="1">
    <location>
        <begin position="578"/>
        <end position="620"/>
    </location>
</feature>
<name>A0A9P0P416_ACAOB</name>
<dbReference type="Gene3D" id="3.30.190.20">
    <property type="match status" value="1"/>
</dbReference>
<dbReference type="Pfam" id="PF00687">
    <property type="entry name" value="Ribosomal_L1"/>
    <property type="match status" value="1"/>
</dbReference>
<feature type="region of interest" description="Disordered" evidence="1">
    <location>
        <begin position="1"/>
        <end position="63"/>
    </location>
</feature>
<comment type="caution">
    <text evidence="2">The sequence shown here is derived from an EMBL/GenBank/DDBJ whole genome shotgun (WGS) entry which is preliminary data.</text>
</comment>
<dbReference type="Proteomes" id="UP001152888">
    <property type="component" value="Unassembled WGS sequence"/>
</dbReference>
<evidence type="ECO:0008006" key="4">
    <source>
        <dbReference type="Google" id="ProtNLM"/>
    </source>
</evidence>
<dbReference type="InterPro" id="IPR023674">
    <property type="entry name" value="Ribosomal_uL1-like"/>
</dbReference>
<feature type="region of interest" description="Disordered" evidence="1">
    <location>
        <begin position="524"/>
        <end position="565"/>
    </location>
</feature>
<feature type="compositionally biased region" description="Basic residues" evidence="1">
    <location>
        <begin position="611"/>
        <end position="620"/>
    </location>
</feature>
<dbReference type="InterPro" id="IPR028364">
    <property type="entry name" value="Ribosomal_uL1/biogenesis"/>
</dbReference>
<reference evidence="2" key="1">
    <citation type="submission" date="2022-03" db="EMBL/GenBank/DDBJ databases">
        <authorList>
            <person name="Sayadi A."/>
        </authorList>
    </citation>
    <scope>NUCLEOTIDE SEQUENCE</scope>
</reference>
<feature type="region of interest" description="Disordered" evidence="1">
    <location>
        <begin position="381"/>
        <end position="482"/>
    </location>
</feature>
<evidence type="ECO:0000256" key="1">
    <source>
        <dbReference type="SAM" id="MobiDB-lite"/>
    </source>
</evidence>
<evidence type="ECO:0000313" key="2">
    <source>
        <dbReference type="EMBL" id="CAH1967904.1"/>
    </source>
</evidence>
<gene>
    <name evidence="2" type="ORF">ACAOBT_LOCUS7596</name>
</gene>
<accession>A0A9P0P416</accession>
<organism evidence="2 3">
    <name type="scientific">Acanthoscelides obtectus</name>
    <name type="common">Bean weevil</name>
    <name type="synonym">Bruchus obtectus</name>
    <dbReference type="NCBI Taxonomy" id="200917"/>
    <lineage>
        <taxon>Eukaryota</taxon>
        <taxon>Metazoa</taxon>
        <taxon>Ecdysozoa</taxon>
        <taxon>Arthropoda</taxon>
        <taxon>Hexapoda</taxon>
        <taxon>Insecta</taxon>
        <taxon>Pterygota</taxon>
        <taxon>Neoptera</taxon>
        <taxon>Endopterygota</taxon>
        <taxon>Coleoptera</taxon>
        <taxon>Polyphaga</taxon>
        <taxon>Cucujiformia</taxon>
        <taxon>Chrysomeloidea</taxon>
        <taxon>Chrysomelidae</taxon>
        <taxon>Bruchinae</taxon>
        <taxon>Bruchini</taxon>
        <taxon>Acanthoscelides</taxon>
    </lineage>
</organism>
<feature type="compositionally biased region" description="Basic and acidic residues" evidence="1">
    <location>
        <begin position="412"/>
        <end position="421"/>
    </location>
</feature>
<dbReference type="OrthoDB" id="10251727at2759"/>
<dbReference type="EMBL" id="CAKOFQ010006749">
    <property type="protein sequence ID" value="CAH1967904.1"/>
    <property type="molecule type" value="Genomic_DNA"/>
</dbReference>
<evidence type="ECO:0000313" key="3">
    <source>
        <dbReference type="Proteomes" id="UP001152888"/>
    </source>
</evidence>
<dbReference type="AlphaFoldDB" id="A0A9P0P416"/>
<keyword evidence="3" id="KW-1185">Reference proteome</keyword>
<sequence>MAKSESVKLSKKKPKEHNLLSGVASKKPKKATRKSLGPVLLHPAKKKLQEGTPFLKSPKGKKKELTSDGKVTQIEEVTQNGFETFTLSFTEKYNIKTKDIHNAIKGIIKYRESNPKLQNQLFDEQVPLFLMISVHKIPKGHPKLLRVPMRHTILGLDDEICLIVPDVKGIKNAEHEKHVEHYEKLLESRGVTNIKKIMTFHELRTEYETFEQLSRLVDLYDIFLVDGKISGKVVAKCGRLFYKKRKVPTAVKLHATNLHDHIEKALSKTILNLHLKSSSYNVQFGHTKMESNKLVENLKGVIEFLDSNFPGKFENIKSIHMYATRSTSIPIYVSLDSPSSLNVPKLATKKPKAYKTYSGELTAQLNTEVTVHPSGKVIVHRINDQDEETLDVSKQVKKTGSEAPQTTDAETQETRGSLDKSKKSKKKKVVLEEEVAKDLNSSGQRSNLHKKNKKHRDKKMNDEIPDVTELTIESKKSKKEKLKEEVASEVMDNYRKDITEKEKSKKKKIKTSCETVNSIPVTQQGATGIKQPKKRKKTISTNTFESEGLKLDNEPTGAPVEKRKKRVKTVQVGEWTIIDDDEENQPMKSKKSKKNPRAAFKIDVNDGQRKTSLRSSKKHS</sequence>
<protein>
    <recommendedName>
        <fullName evidence="4">Ribosomal L1 domain-containing protein 1</fullName>
    </recommendedName>
</protein>
<dbReference type="SUPFAM" id="SSF56808">
    <property type="entry name" value="Ribosomal protein L1"/>
    <property type="match status" value="1"/>
</dbReference>